<feature type="transmembrane region" description="Helical" evidence="6">
    <location>
        <begin position="36"/>
        <end position="59"/>
    </location>
</feature>
<evidence type="ECO:0000256" key="3">
    <source>
        <dbReference type="ARBA" id="ARBA00022692"/>
    </source>
</evidence>
<evidence type="ECO:0000256" key="2">
    <source>
        <dbReference type="ARBA" id="ARBA00022475"/>
    </source>
</evidence>
<evidence type="ECO:0000313" key="9">
    <source>
        <dbReference type="Proteomes" id="UP000007030"/>
    </source>
</evidence>
<dbReference type="STRING" id="869210.Marky_0010"/>
<dbReference type="PANTHER" id="PTHR33885">
    <property type="entry name" value="PHAGE SHOCK PROTEIN C"/>
    <property type="match status" value="1"/>
</dbReference>
<reference evidence="8 9" key="1">
    <citation type="journal article" date="2012" name="Stand. Genomic Sci.">
        <title>Complete genome sequence of the aerobic, heterotroph Marinithermus hydrothermalis type strain (T1(T)) from a deep-sea hydrothermal vent chimney.</title>
        <authorList>
            <person name="Copeland A."/>
            <person name="Gu W."/>
            <person name="Yasawong M."/>
            <person name="Lapidus A."/>
            <person name="Lucas S."/>
            <person name="Deshpande S."/>
            <person name="Pagani I."/>
            <person name="Tapia R."/>
            <person name="Cheng J.F."/>
            <person name="Goodwin L.A."/>
            <person name="Pitluck S."/>
            <person name="Liolios K."/>
            <person name="Ivanova N."/>
            <person name="Mavromatis K."/>
            <person name="Mikhailova N."/>
            <person name="Pati A."/>
            <person name="Chen A."/>
            <person name="Palaniappan K."/>
            <person name="Land M."/>
            <person name="Pan C."/>
            <person name="Brambilla E.M."/>
            <person name="Rohde M."/>
            <person name="Tindall B.J."/>
            <person name="Sikorski J."/>
            <person name="Goker M."/>
            <person name="Detter J.C."/>
            <person name="Bristow J."/>
            <person name="Eisen J.A."/>
            <person name="Markowitz V."/>
            <person name="Hugenholtz P."/>
            <person name="Kyrpides N.C."/>
            <person name="Klenk H.P."/>
            <person name="Woyke T."/>
        </authorList>
    </citation>
    <scope>NUCLEOTIDE SEQUENCE [LARGE SCALE GENOMIC DNA]</scope>
    <source>
        <strain evidence="9">DSM 14884 / JCM 11576 / T1</strain>
    </source>
</reference>
<evidence type="ECO:0000256" key="5">
    <source>
        <dbReference type="ARBA" id="ARBA00023136"/>
    </source>
</evidence>
<evidence type="ECO:0000313" key="8">
    <source>
        <dbReference type="EMBL" id="AEB10775.1"/>
    </source>
</evidence>
<proteinExistence type="predicted"/>
<feature type="domain" description="Phage shock protein PspC N-terminal" evidence="7">
    <location>
        <begin position="2"/>
        <end position="62"/>
    </location>
</feature>
<feature type="transmembrane region" description="Helical" evidence="6">
    <location>
        <begin position="102"/>
        <end position="129"/>
    </location>
</feature>
<dbReference type="InterPro" id="IPR007168">
    <property type="entry name" value="Phageshock_PspC_N"/>
</dbReference>
<feature type="domain" description="Phage shock protein PspC N-terminal" evidence="7">
    <location>
        <begin position="76"/>
        <end position="132"/>
    </location>
</feature>
<dbReference type="RefSeq" id="WP_013702830.1">
    <property type="nucleotide sequence ID" value="NC_015387.1"/>
</dbReference>
<keyword evidence="3 6" id="KW-0812">Transmembrane</keyword>
<dbReference type="Pfam" id="PF04024">
    <property type="entry name" value="PspC"/>
    <property type="match status" value="2"/>
</dbReference>
<evidence type="ECO:0000256" key="1">
    <source>
        <dbReference type="ARBA" id="ARBA00004162"/>
    </source>
</evidence>
<protein>
    <submittedName>
        <fullName evidence="8">PspC domain protein</fullName>
    </submittedName>
</protein>
<dbReference type="Proteomes" id="UP000007030">
    <property type="component" value="Chromosome"/>
</dbReference>
<accession>F2NNG5</accession>
<dbReference type="HOGENOM" id="CLU_1884391_0_0_0"/>
<sequence>MKRYRRSRRHRILAGVLGGLGNYLGVHPAWLRVGFLLLLILPYLSFALALGYLLLWALAPEASPEEEHPFALPLPGLTRSKTDRVLLGIAGGLAYRFRVDPLLIRVAFVLLALLYGTGVFLYLVFWILIPEEA</sequence>
<feature type="transmembrane region" description="Helical" evidence="6">
    <location>
        <begin position="12"/>
        <end position="30"/>
    </location>
</feature>
<organism evidence="8 9">
    <name type="scientific">Marinithermus hydrothermalis (strain DSM 14884 / JCM 11576 / T1)</name>
    <dbReference type="NCBI Taxonomy" id="869210"/>
    <lineage>
        <taxon>Bacteria</taxon>
        <taxon>Thermotogati</taxon>
        <taxon>Deinococcota</taxon>
        <taxon>Deinococci</taxon>
        <taxon>Thermales</taxon>
        <taxon>Thermaceae</taxon>
        <taxon>Marinithermus</taxon>
    </lineage>
</organism>
<evidence type="ECO:0000256" key="4">
    <source>
        <dbReference type="ARBA" id="ARBA00022989"/>
    </source>
</evidence>
<keyword evidence="4 6" id="KW-1133">Transmembrane helix</keyword>
<dbReference type="GO" id="GO:0005886">
    <property type="term" value="C:plasma membrane"/>
    <property type="evidence" value="ECO:0007669"/>
    <property type="project" value="UniProtKB-SubCell"/>
</dbReference>
<evidence type="ECO:0000256" key="6">
    <source>
        <dbReference type="SAM" id="Phobius"/>
    </source>
</evidence>
<dbReference type="AlphaFoldDB" id="F2NNG5"/>
<dbReference type="InterPro" id="IPR052027">
    <property type="entry name" value="PspC"/>
</dbReference>
<evidence type="ECO:0000259" key="7">
    <source>
        <dbReference type="Pfam" id="PF04024"/>
    </source>
</evidence>
<keyword evidence="9" id="KW-1185">Reference proteome</keyword>
<keyword evidence="2" id="KW-1003">Cell membrane</keyword>
<dbReference type="KEGG" id="mhd:Marky_0010"/>
<dbReference type="EMBL" id="CP002630">
    <property type="protein sequence ID" value="AEB10775.1"/>
    <property type="molecule type" value="Genomic_DNA"/>
</dbReference>
<keyword evidence="5 6" id="KW-0472">Membrane</keyword>
<gene>
    <name evidence="8" type="ordered locus">Marky_0010</name>
</gene>
<dbReference type="eggNOG" id="COG1983">
    <property type="taxonomic scope" value="Bacteria"/>
</dbReference>
<name>F2NNG5_MARHT</name>
<dbReference type="OrthoDB" id="166770at2"/>
<dbReference type="PANTHER" id="PTHR33885:SF3">
    <property type="entry name" value="PHAGE SHOCK PROTEIN C"/>
    <property type="match status" value="1"/>
</dbReference>
<comment type="subcellular location">
    <subcellularLocation>
        <location evidence="1">Cell membrane</location>
        <topology evidence="1">Single-pass membrane protein</topology>
    </subcellularLocation>
</comment>